<keyword evidence="1" id="KW-0732">Signal</keyword>
<reference evidence="3" key="1">
    <citation type="submission" date="2013-03" db="EMBL/GenBank/DDBJ databases">
        <title>The Genome Sequence of Anopheles minimus MINIMUS1.</title>
        <authorList>
            <consortium name="The Broad Institute Genomics Platform"/>
            <person name="Neafsey D.E."/>
            <person name="Walton C."/>
            <person name="Walker B."/>
            <person name="Young S.K."/>
            <person name="Zeng Q."/>
            <person name="Gargeya S."/>
            <person name="Fitzgerald M."/>
            <person name="Haas B."/>
            <person name="Abouelleil A."/>
            <person name="Allen A.W."/>
            <person name="Alvarado L."/>
            <person name="Arachchi H.M."/>
            <person name="Berlin A.M."/>
            <person name="Chapman S.B."/>
            <person name="Gainer-Dewar J."/>
            <person name="Goldberg J."/>
            <person name="Griggs A."/>
            <person name="Gujja S."/>
            <person name="Hansen M."/>
            <person name="Howarth C."/>
            <person name="Imamovic A."/>
            <person name="Ireland A."/>
            <person name="Larimer J."/>
            <person name="McCowan C."/>
            <person name="Murphy C."/>
            <person name="Pearson M."/>
            <person name="Poon T.W."/>
            <person name="Priest M."/>
            <person name="Roberts A."/>
            <person name="Saif S."/>
            <person name="Shea T."/>
            <person name="Sisk P."/>
            <person name="Sykes S."/>
            <person name="Wortman J."/>
            <person name="Nusbaum C."/>
            <person name="Birren B."/>
        </authorList>
    </citation>
    <scope>NUCLEOTIDE SEQUENCE [LARGE SCALE GENOMIC DNA]</scope>
    <source>
        <strain evidence="3">MINIMUS1</strain>
    </source>
</reference>
<dbReference type="EnsemblMetazoa" id="AMIN007818-RA">
    <property type="protein sequence ID" value="AMIN007818-PA"/>
    <property type="gene ID" value="AMIN007818"/>
</dbReference>
<keyword evidence="3" id="KW-1185">Reference proteome</keyword>
<feature type="signal peptide" evidence="1">
    <location>
        <begin position="1"/>
        <end position="19"/>
    </location>
</feature>
<evidence type="ECO:0000313" key="3">
    <source>
        <dbReference type="Proteomes" id="UP000075920"/>
    </source>
</evidence>
<evidence type="ECO:0000256" key="1">
    <source>
        <dbReference type="SAM" id="SignalP"/>
    </source>
</evidence>
<protein>
    <submittedName>
        <fullName evidence="2">Uncharacterized protein</fullName>
    </submittedName>
</protein>
<evidence type="ECO:0000313" key="2">
    <source>
        <dbReference type="EnsemblMetazoa" id="AMIN007818-PA"/>
    </source>
</evidence>
<dbReference type="VEuPathDB" id="VectorBase:AMIN007818"/>
<proteinExistence type="predicted"/>
<dbReference type="Proteomes" id="UP000075920">
    <property type="component" value="Unassembled WGS sequence"/>
</dbReference>
<reference evidence="2" key="2">
    <citation type="submission" date="2020-05" db="UniProtKB">
        <authorList>
            <consortium name="EnsemblMetazoa"/>
        </authorList>
    </citation>
    <scope>IDENTIFICATION</scope>
    <source>
        <strain evidence="2">MINIMUS1</strain>
    </source>
</reference>
<accession>A0A182WBT9</accession>
<dbReference type="AlphaFoldDB" id="A0A182WBT9"/>
<name>A0A182WBT9_9DIPT</name>
<organism evidence="2 3">
    <name type="scientific">Anopheles minimus</name>
    <dbReference type="NCBI Taxonomy" id="112268"/>
    <lineage>
        <taxon>Eukaryota</taxon>
        <taxon>Metazoa</taxon>
        <taxon>Ecdysozoa</taxon>
        <taxon>Arthropoda</taxon>
        <taxon>Hexapoda</taxon>
        <taxon>Insecta</taxon>
        <taxon>Pterygota</taxon>
        <taxon>Neoptera</taxon>
        <taxon>Endopterygota</taxon>
        <taxon>Diptera</taxon>
        <taxon>Nematocera</taxon>
        <taxon>Culicoidea</taxon>
        <taxon>Culicidae</taxon>
        <taxon>Anophelinae</taxon>
        <taxon>Anopheles</taxon>
    </lineage>
</organism>
<feature type="chain" id="PRO_5008141185" evidence="1">
    <location>
        <begin position="20"/>
        <end position="83"/>
    </location>
</feature>
<sequence>MKTIVVLALFAACVAQIHCVSYSSCGKSVYYTEQHRQGYLEELYHNAYPYPYAGLNHRYSDCECAKCRPAIYTQLYRARNTYH</sequence>